<keyword evidence="3" id="KW-1185">Reference proteome</keyword>
<organism evidence="2 3">
    <name type="scientific">Ramazzottius varieornatus</name>
    <name type="common">Water bear</name>
    <name type="synonym">Tardigrade</name>
    <dbReference type="NCBI Taxonomy" id="947166"/>
    <lineage>
        <taxon>Eukaryota</taxon>
        <taxon>Metazoa</taxon>
        <taxon>Ecdysozoa</taxon>
        <taxon>Tardigrada</taxon>
        <taxon>Eutardigrada</taxon>
        <taxon>Parachela</taxon>
        <taxon>Hypsibioidea</taxon>
        <taxon>Ramazzottiidae</taxon>
        <taxon>Ramazzottius</taxon>
    </lineage>
</organism>
<comment type="caution">
    <text evidence="2">The sequence shown here is derived from an EMBL/GenBank/DDBJ whole genome shotgun (WGS) entry which is preliminary data.</text>
</comment>
<dbReference type="GO" id="GO:0016255">
    <property type="term" value="P:attachment of GPI anchor to protein"/>
    <property type="evidence" value="ECO:0007669"/>
    <property type="project" value="InterPro"/>
</dbReference>
<evidence type="ECO:0008006" key="4">
    <source>
        <dbReference type="Google" id="ProtNLM"/>
    </source>
</evidence>
<dbReference type="InterPro" id="IPR007245">
    <property type="entry name" value="PIG-T"/>
</dbReference>
<protein>
    <recommendedName>
        <fullName evidence="4">GPI transamidase component PIG-T</fullName>
    </recommendedName>
</protein>
<proteinExistence type="predicted"/>
<dbReference type="STRING" id="947166.A0A1D1UPV9"/>
<keyword evidence="1" id="KW-0732">Signal</keyword>
<name>A0A1D1UPV9_RAMVA</name>
<dbReference type="AlphaFoldDB" id="A0A1D1UPV9"/>
<evidence type="ECO:0000256" key="1">
    <source>
        <dbReference type="SAM" id="SignalP"/>
    </source>
</evidence>
<gene>
    <name evidence="2" type="primary">RvY_03955-1</name>
    <name evidence="2" type="synonym">RvY_03955.1</name>
    <name evidence="2" type="ORF">RvY_03955</name>
</gene>
<dbReference type="PANTHER" id="PTHR12959:SF11">
    <property type="entry name" value="GPI TRANSAMIDASE COMPONENT PIG-T"/>
    <property type="match status" value="1"/>
</dbReference>
<sequence length="614" mass="68587">MEPSNFRRKNVGLRLLAILMCCGRWTECAASSGDSSSVQHLLADSFREELLITPLDTEHLHLQFKFTITTPRRAHYGHVDLFPKSVADVMEKHALEELHLVLTQGLYRHRQWGYAAEAWAPTGAQVYAWFSPDDTSTPFSSAASQHSVDQRWKGLTNSLAGLFCATLNDVTNAKSISPVWQFRPQGLTRAGSVNNSLVRYSTLPRENVCTENLTPWKKLLPCGEQSGLARLLNAIKLLSSHYFSLALNVRPVCNNDNRKSCAVEEQLLQATFTATAVIQPGSVQDFNKLHWSLKDIFEVELERGCPLADQSLIYVDQGLPGSPMQEMALQPFPSFTMALPENNHRLAVYDLANSTTFNGPKFTLSGKSPSTVQPGLHEPLLTTHRFVAGYGQHKGAIKCRLENHDPTSALRVQYLEVLPWFLRVYLHTLRLSVPILRSHFRPARDRIAPHHIELLFDIPSASSIEFAVEFDLTLLKWTEYPPDAHRGFDVPPAVVAVMLKSPEQCSHVTMMPGFDSCFLRLYTEALLVNLPTPDFSMPYNVICMTCTVLALAFGPIHAYTSKSLVVGEKESAQRPLVKLKNKVKALIAKWKARRTRVAVPDSTSSAEQDSSPTS</sequence>
<dbReference type="EMBL" id="BDGG01000002">
    <property type="protein sequence ID" value="GAU91759.1"/>
    <property type="molecule type" value="Genomic_DNA"/>
</dbReference>
<evidence type="ECO:0000313" key="2">
    <source>
        <dbReference type="EMBL" id="GAU91759.1"/>
    </source>
</evidence>
<dbReference type="Pfam" id="PF04113">
    <property type="entry name" value="Gpi16"/>
    <property type="match status" value="1"/>
</dbReference>
<dbReference type="Proteomes" id="UP000186922">
    <property type="component" value="Unassembled WGS sequence"/>
</dbReference>
<accession>A0A1D1UPV9</accession>
<dbReference type="GO" id="GO:0042765">
    <property type="term" value="C:GPI-anchor transamidase complex"/>
    <property type="evidence" value="ECO:0007669"/>
    <property type="project" value="InterPro"/>
</dbReference>
<dbReference type="OrthoDB" id="331263at2759"/>
<dbReference type="PANTHER" id="PTHR12959">
    <property type="entry name" value="GPI TRANSAMIDASE COMPONENT PIG-T-RELATED"/>
    <property type="match status" value="1"/>
</dbReference>
<reference evidence="2 3" key="1">
    <citation type="journal article" date="2016" name="Nat. Commun.">
        <title>Extremotolerant tardigrade genome and improved radiotolerance of human cultured cells by tardigrade-unique protein.</title>
        <authorList>
            <person name="Hashimoto T."/>
            <person name="Horikawa D.D."/>
            <person name="Saito Y."/>
            <person name="Kuwahara H."/>
            <person name="Kozuka-Hata H."/>
            <person name="Shin-I T."/>
            <person name="Minakuchi Y."/>
            <person name="Ohishi K."/>
            <person name="Motoyama A."/>
            <person name="Aizu T."/>
            <person name="Enomoto A."/>
            <person name="Kondo K."/>
            <person name="Tanaka S."/>
            <person name="Hara Y."/>
            <person name="Koshikawa S."/>
            <person name="Sagara H."/>
            <person name="Miura T."/>
            <person name="Yokobori S."/>
            <person name="Miyagawa K."/>
            <person name="Suzuki Y."/>
            <person name="Kubo T."/>
            <person name="Oyama M."/>
            <person name="Kohara Y."/>
            <person name="Fujiyama A."/>
            <person name="Arakawa K."/>
            <person name="Katayama T."/>
            <person name="Toyoda A."/>
            <person name="Kunieda T."/>
        </authorList>
    </citation>
    <scope>NUCLEOTIDE SEQUENCE [LARGE SCALE GENOMIC DNA]</scope>
    <source>
        <strain evidence="2 3">YOKOZUNA-1</strain>
    </source>
</reference>
<evidence type="ECO:0000313" key="3">
    <source>
        <dbReference type="Proteomes" id="UP000186922"/>
    </source>
</evidence>
<feature type="signal peptide" evidence="1">
    <location>
        <begin position="1"/>
        <end position="30"/>
    </location>
</feature>
<feature type="chain" id="PRO_5008897468" description="GPI transamidase component PIG-T" evidence="1">
    <location>
        <begin position="31"/>
        <end position="614"/>
    </location>
</feature>